<protein>
    <submittedName>
        <fullName evidence="1">Uncharacterized protein</fullName>
    </submittedName>
</protein>
<name>A0ACB7H0E4_MANES</name>
<accession>A0ACB7H0E4</accession>
<reference evidence="2" key="1">
    <citation type="journal article" date="2016" name="Nat. Biotechnol.">
        <title>Sequencing wild and cultivated cassava and related species reveals extensive interspecific hybridization and genetic diversity.</title>
        <authorList>
            <person name="Bredeson J.V."/>
            <person name="Lyons J.B."/>
            <person name="Prochnik S.E."/>
            <person name="Wu G.A."/>
            <person name="Ha C.M."/>
            <person name="Edsinger-Gonzales E."/>
            <person name="Grimwood J."/>
            <person name="Schmutz J."/>
            <person name="Rabbi I.Y."/>
            <person name="Egesi C."/>
            <person name="Nauluvula P."/>
            <person name="Lebot V."/>
            <person name="Ndunguru J."/>
            <person name="Mkamilo G."/>
            <person name="Bart R.S."/>
            <person name="Setter T.L."/>
            <person name="Gleadow R.M."/>
            <person name="Kulakow P."/>
            <person name="Ferguson M.E."/>
            <person name="Rounsley S."/>
            <person name="Rokhsar D.S."/>
        </authorList>
    </citation>
    <scope>NUCLEOTIDE SEQUENCE [LARGE SCALE GENOMIC DNA]</scope>
    <source>
        <strain evidence="2">cv. AM560-2</strain>
    </source>
</reference>
<evidence type="ECO:0000313" key="2">
    <source>
        <dbReference type="Proteomes" id="UP000091857"/>
    </source>
</evidence>
<dbReference type="EMBL" id="CM004396">
    <property type="protein sequence ID" value="KAG8646172.1"/>
    <property type="molecule type" value="Genomic_DNA"/>
</dbReference>
<dbReference type="Proteomes" id="UP000091857">
    <property type="component" value="Chromosome 10"/>
</dbReference>
<gene>
    <name evidence="1" type="ORF">MANES_10G131400v8</name>
</gene>
<comment type="caution">
    <text evidence="1">The sequence shown here is derived from an EMBL/GenBank/DDBJ whole genome shotgun (WGS) entry which is preliminary data.</text>
</comment>
<keyword evidence="2" id="KW-1185">Reference proteome</keyword>
<organism evidence="1 2">
    <name type="scientific">Manihot esculenta</name>
    <name type="common">Cassava</name>
    <name type="synonym">Jatropha manihot</name>
    <dbReference type="NCBI Taxonomy" id="3983"/>
    <lineage>
        <taxon>Eukaryota</taxon>
        <taxon>Viridiplantae</taxon>
        <taxon>Streptophyta</taxon>
        <taxon>Embryophyta</taxon>
        <taxon>Tracheophyta</taxon>
        <taxon>Spermatophyta</taxon>
        <taxon>Magnoliopsida</taxon>
        <taxon>eudicotyledons</taxon>
        <taxon>Gunneridae</taxon>
        <taxon>Pentapetalae</taxon>
        <taxon>rosids</taxon>
        <taxon>fabids</taxon>
        <taxon>Malpighiales</taxon>
        <taxon>Euphorbiaceae</taxon>
        <taxon>Crotonoideae</taxon>
        <taxon>Manihoteae</taxon>
        <taxon>Manihot</taxon>
    </lineage>
</organism>
<sequence>METETEKRKPVALFMAFGTKGDVYPIAAIAAAFAYDKKQYHVVLVTHSAHENLRSHLEDRHVAFLPIKSPPVLSIHTETEESTFSLQKRIITREHRQECYSVVEGIFGNCPSMEGDFIVINFFALEGWSLAEHFRVRCVVASPYVIPYSAPSSFECRFRKELPLLYEYLQEAPTNKVCWKDVIHWMWPLFTESWGSWRSDDLNLSPIPFTDPVTGLPSWHDWPPSPLLLYGFSNEIVECPDYWPSHVHVCGFWFLPIEWQFACNECGQISAFLSPGSTRTKEKVCAAHVKLQCFLGTMVPPVFIGLSSAGSLGFLEHPEAFLKVIQIVLEITDFRFVLFSSGYEPLDEAIQVVATKTLHFDQRQYNEEGVCLFDGRLFCFPSTVPYNWLFRKCLAAVHHGGR</sequence>
<proteinExistence type="predicted"/>
<evidence type="ECO:0000313" key="1">
    <source>
        <dbReference type="EMBL" id="KAG8646172.1"/>
    </source>
</evidence>